<dbReference type="AlphaFoldDB" id="X0WV04"/>
<gene>
    <name evidence="2" type="ORF">S01H1_63301</name>
</gene>
<sequence>MTPLERRIRTVQRRLWFNRWLGAVSWTVGATAGLLAAIVLVQRLYDLPVPILWISLALGFIALIVSIVWTVVTREDSLLAAAKLDEAAGLRERLSSGR</sequence>
<evidence type="ECO:0000256" key="1">
    <source>
        <dbReference type="SAM" id="Phobius"/>
    </source>
</evidence>
<evidence type="ECO:0000313" key="2">
    <source>
        <dbReference type="EMBL" id="GAG34470.1"/>
    </source>
</evidence>
<protein>
    <submittedName>
        <fullName evidence="2">Uncharacterized protein</fullName>
    </submittedName>
</protein>
<reference evidence="2" key="1">
    <citation type="journal article" date="2014" name="Front. Microbiol.">
        <title>High frequency of phylogenetically diverse reductive dehalogenase-homologous genes in deep subseafloor sedimentary metagenomes.</title>
        <authorList>
            <person name="Kawai M."/>
            <person name="Futagami T."/>
            <person name="Toyoda A."/>
            <person name="Takaki Y."/>
            <person name="Nishi S."/>
            <person name="Hori S."/>
            <person name="Arai W."/>
            <person name="Tsubouchi T."/>
            <person name="Morono Y."/>
            <person name="Uchiyama I."/>
            <person name="Ito T."/>
            <person name="Fujiyama A."/>
            <person name="Inagaki F."/>
            <person name="Takami H."/>
        </authorList>
    </citation>
    <scope>NUCLEOTIDE SEQUENCE</scope>
    <source>
        <strain evidence="2">Expedition CK06-06</strain>
    </source>
</reference>
<organism evidence="2">
    <name type="scientific">marine sediment metagenome</name>
    <dbReference type="NCBI Taxonomy" id="412755"/>
    <lineage>
        <taxon>unclassified sequences</taxon>
        <taxon>metagenomes</taxon>
        <taxon>ecological metagenomes</taxon>
    </lineage>
</organism>
<keyword evidence="1" id="KW-0472">Membrane</keyword>
<feature type="transmembrane region" description="Helical" evidence="1">
    <location>
        <begin position="20"/>
        <end position="45"/>
    </location>
</feature>
<dbReference type="EMBL" id="BARS01041642">
    <property type="protein sequence ID" value="GAG34470.1"/>
    <property type="molecule type" value="Genomic_DNA"/>
</dbReference>
<feature type="non-terminal residue" evidence="2">
    <location>
        <position position="98"/>
    </location>
</feature>
<keyword evidence="1" id="KW-0812">Transmembrane</keyword>
<name>X0WV04_9ZZZZ</name>
<comment type="caution">
    <text evidence="2">The sequence shown here is derived from an EMBL/GenBank/DDBJ whole genome shotgun (WGS) entry which is preliminary data.</text>
</comment>
<accession>X0WV04</accession>
<proteinExistence type="predicted"/>
<keyword evidence="1" id="KW-1133">Transmembrane helix</keyword>
<feature type="transmembrane region" description="Helical" evidence="1">
    <location>
        <begin position="51"/>
        <end position="72"/>
    </location>
</feature>